<evidence type="ECO:0000256" key="5">
    <source>
        <dbReference type="SAM" id="Coils"/>
    </source>
</evidence>
<feature type="domain" description="Peptidase M10 metallopeptidase" evidence="6">
    <location>
        <begin position="220"/>
        <end position="300"/>
    </location>
</feature>
<dbReference type="AlphaFoldDB" id="A0A1F5N9D1"/>
<comment type="caution">
    <text evidence="7">The sequence shown here is derived from an EMBL/GenBank/DDBJ whole genome shotgun (WGS) entry which is preliminary data.</text>
</comment>
<dbReference type="SUPFAM" id="SSF55486">
    <property type="entry name" value="Metalloproteases ('zincins'), catalytic domain"/>
    <property type="match status" value="2"/>
</dbReference>
<dbReference type="InterPro" id="IPR001818">
    <property type="entry name" value="Pept_M10_metallopeptidase"/>
</dbReference>
<dbReference type="GO" id="GO:0008270">
    <property type="term" value="F:zinc ion binding"/>
    <property type="evidence" value="ECO:0007669"/>
    <property type="project" value="InterPro"/>
</dbReference>
<gene>
    <name evidence="7" type="ORF">A2717_01350</name>
</gene>
<reference evidence="7 8" key="1">
    <citation type="journal article" date="2016" name="Nat. Commun.">
        <title>Thousands of microbial genomes shed light on interconnected biogeochemical processes in an aquifer system.</title>
        <authorList>
            <person name="Anantharaman K."/>
            <person name="Brown C.T."/>
            <person name="Hug L.A."/>
            <person name="Sharon I."/>
            <person name="Castelle C.J."/>
            <person name="Probst A.J."/>
            <person name="Thomas B.C."/>
            <person name="Singh A."/>
            <person name="Wilkins M.J."/>
            <person name="Karaoz U."/>
            <person name="Brodie E.L."/>
            <person name="Williams K.H."/>
            <person name="Hubbard S.S."/>
            <person name="Banfield J.F."/>
        </authorList>
    </citation>
    <scope>NUCLEOTIDE SEQUENCE [LARGE SCALE GENOMIC DNA]</scope>
</reference>
<protein>
    <recommendedName>
        <fullName evidence="6">Peptidase M10 metallopeptidase domain-containing protein</fullName>
    </recommendedName>
</protein>
<proteinExistence type="predicted"/>
<dbReference type="STRING" id="1817821.A2717_01350"/>
<dbReference type="Proteomes" id="UP000177610">
    <property type="component" value="Unassembled WGS sequence"/>
</dbReference>
<dbReference type="GO" id="GO:0004222">
    <property type="term" value="F:metalloendopeptidase activity"/>
    <property type="evidence" value="ECO:0007669"/>
    <property type="project" value="InterPro"/>
</dbReference>
<keyword evidence="4" id="KW-0862">Zinc</keyword>
<sequence>MKKVIGSLIIVAVLGGVVYYGQAYFGLFTKPCSKPIEYSIGTIDSGFGLSQTEYLQVIDQAVNIWESSVNKDLFAYNAQGRLKINLIYDYRQQATDKLRDLGYNIDNTQSSYDLLKQRYNQMTSDYSFLKVNLESQIASYNVRKKAYEDEVKKWNDQGGAPSNVVTKLNKERDALNALAAKINSDQAIVNSLVNDINAVVDVLNRMAASLNLNVDTYNNIGESRGGEFEEGVYIESGRNKQIDIYEFDSKERLVRVLAHELGHALGLEHIDSNPDAIMYRLNSGDNERATSQDIFEVKKLCGI</sequence>
<evidence type="ECO:0000256" key="4">
    <source>
        <dbReference type="ARBA" id="ARBA00022833"/>
    </source>
</evidence>
<name>A0A1F5N9D1_9BACT</name>
<dbReference type="EMBL" id="MFEH01000001">
    <property type="protein sequence ID" value="OGE74178.1"/>
    <property type="molecule type" value="Genomic_DNA"/>
</dbReference>
<feature type="coiled-coil region" evidence="5">
    <location>
        <begin position="130"/>
        <end position="185"/>
    </location>
</feature>
<keyword evidence="3" id="KW-0378">Hydrolase</keyword>
<evidence type="ECO:0000313" key="7">
    <source>
        <dbReference type="EMBL" id="OGE74178.1"/>
    </source>
</evidence>
<keyword evidence="1" id="KW-0645">Protease</keyword>
<evidence type="ECO:0000313" key="8">
    <source>
        <dbReference type="Proteomes" id="UP000177610"/>
    </source>
</evidence>
<evidence type="ECO:0000259" key="6">
    <source>
        <dbReference type="Pfam" id="PF00413"/>
    </source>
</evidence>
<evidence type="ECO:0000256" key="2">
    <source>
        <dbReference type="ARBA" id="ARBA00022723"/>
    </source>
</evidence>
<organism evidence="7 8">
    <name type="scientific">Candidatus Doudnabacteria bacterium RIFCSPHIGHO2_01_FULL_41_86</name>
    <dbReference type="NCBI Taxonomy" id="1817821"/>
    <lineage>
        <taxon>Bacteria</taxon>
        <taxon>Candidatus Doudnaibacteriota</taxon>
    </lineage>
</organism>
<dbReference type="Gene3D" id="3.40.390.10">
    <property type="entry name" value="Collagenase (Catalytic Domain)"/>
    <property type="match status" value="1"/>
</dbReference>
<dbReference type="InterPro" id="IPR024079">
    <property type="entry name" value="MetalloPept_cat_dom_sf"/>
</dbReference>
<keyword evidence="5" id="KW-0175">Coiled coil</keyword>
<dbReference type="GO" id="GO:0006508">
    <property type="term" value="P:proteolysis"/>
    <property type="evidence" value="ECO:0007669"/>
    <property type="project" value="UniProtKB-KW"/>
</dbReference>
<accession>A0A1F5N9D1</accession>
<dbReference type="GO" id="GO:0031012">
    <property type="term" value="C:extracellular matrix"/>
    <property type="evidence" value="ECO:0007669"/>
    <property type="project" value="InterPro"/>
</dbReference>
<keyword evidence="2" id="KW-0479">Metal-binding</keyword>
<evidence type="ECO:0000256" key="3">
    <source>
        <dbReference type="ARBA" id="ARBA00022801"/>
    </source>
</evidence>
<dbReference type="Pfam" id="PF00413">
    <property type="entry name" value="Peptidase_M10"/>
    <property type="match status" value="1"/>
</dbReference>
<evidence type="ECO:0000256" key="1">
    <source>
        <dbReference type="ARBA" id="ARBA00022670"/>
    </source>
</evidence>